<dbReference type="HOGENOM" id="CLU_2585369_0_0_6"/>
<evidence type="ECO:0000313" key="3">
    <source>
        <dbReference type="Proteomes" id="UP000032430"/>
    </source>
</evidence>
<feature type="signal peptide" evidence="1">
    <location>
        <begin position="1"/>
        <end position="16"/>
    </location>
</feature>
<accession>A0A098G6Q9</accession>
<dbReference type="Proteomes" id="UP000032430">
    <property type="component" value="Chromosome I"/>
</dbReference>
<dbReference type="STRING" id="1212491.LFA_4019"/>
<name>A0A098G6Q9_9GAMM</name>
<organism evidence="2 3">
    <name type="scientific">Legionella fallonii LLAP-10</name>
    <dbReference type="NCBI Taxonomy" id="1212491"/>
    <lineage>
        <taxon>Bacteria</taxon>
        <taxon>Pseudomonadati</taxon>
        <taxon>Pseudomonadota</taxon>
        <taxon>Gammaproteobacteria</taxon>
        <taxon>Legionellales</taxon>
        <taxon>Legionellaceae</taxon>
        <taxon>Legionella</taxon>
    </lineage>
</organism>
<protein>
    <submittedName>
        <fullName evidence="2">Uncharacterized protein</fullName>
    </submittedName>
</protein>
<sequence length="80" mass="8825">MKRVILLFLFSSALFAVQSPSPTVENACTSCSHQCTRAYEHQAGLCMPYIGNTLDKFPKACQEINNTFNDCQSKCPCASN</sequence>
<keyword evidence="1" id="KW-0732">Signal</keyword>
<dbReference type="RefSeq" id="WP_045096129.1">
    <property type="nucleotide sequence ID" value="NZ_LN614827.1"/>
</dbReference>
<dbReference type="EMBL" id="LN614827">
    <property type="protein sequence ID" value="CEG57676.1"/>
    <property type="molecule type" value="Genomic_DNA"/>
</dbReference>
<reference evidence="3" key="1">
    <citation type="submission" date="2014-09" db="EMBL/GenBank/DDBJ databases">
        <authorList>
            <person name="Gomez-Valero L."/>
        </authorList>
    </citation>
    <scope>NUCLEOTIDE SEQUENCE [LARGE SCALE GENOMIC DNA]</scope>
    <source>
        <strain evidence="3">ATCC700992</strain>
    </source>
</reference>
<feature type="chain" id="PRO_5001942202" evidence="1">
    <location>
        <begin position="17"/>
        <end position="80"/>
    </location>
</feature>
<gene>
    <name evidence="2" type="ORF">LFA_4019</name>
</gene>
<evidence type="ECO:0000256" key="1">
    <source>
        <dbReference type="SAM" id="SignalP"/>
    </source>
</evidence>
<evidence type="ECO:0000313" key="2">
    <source>
        <dbReference type="EMBL" id="CEG57676.1"/>
    </source>
</evidence>
<dbReference type="AlphaFoldDB" id="A0A098G6Q9"/>
<dbReference type="KEGG" id="lfa:LFA_4019"/>
<proteinExistence type="predicted"/>
<keyword evidence="3" id="KW-1185">Reference proteome</keyword>